<feature type="compositionally biased region" description="Low complexity" evidence="1">
    <location>
        <begin position="26"/>
        <end position="63"/>
    </location>
</feature>
<dbReference type="OrthoDB" id="2561733at2759"/>
<feature type="region of interest" description="Disordered" evidence="1">
    <location>
        <begin position="1"/>
        <end position="65"/>
    </location>
</feature>
<feature type="region of interest" description="Disordered" evidence="1">
    <location>
        <begin position="649"/>
        <end position="695"/>
    </location>
</feature>
<reference evidence="2 3" key="1">
    <citation type="journal article" date="2015" name="Front. Microbiol.">
        <title>Genome sequence of the plant growth promoting endophytic yeast Rhodotorula graminis WP1.</title>
        <authorList>
            <person name="Firrincieli A."/>
            <person name="Otillar R."/>
            <person name="Salamov A."/>
            <person name="Schmutz J."/>
            <person name="Khan Z."/>
            <person name="Redman R.S."/>
            <person name="Fleck N.D."/>
            <person name="Lindquist E."/>
            <person name="Grigoriev I.V."/>
            <person name="Doty S.L."/>
        </authorList>
    </citation>
    <scope>NUCLEOTIDE SEQUENCE [LARGE SCALE GENOMIC DNA]</scope>
    <source>
        <strain evidence="2 3">WP1</strain>
    </source>
</reference>
<proteinExistence type="predicted"/>
<feature type="compositionally biased region" description="Pro residues" evidence="1">
    <location>
        <begin position="138"/>
        <end position="152"/>
    </location>
</feature>
<dbReference type="EMBL" id="KQ474073">
    <property type="protein sequence ID" value="KPV78547.1"/>
    <property type="molecule type" value="Genomic_DNA"/>
</dbReference>
<dbReference type="RefSeq" id="XP_018274596.1">
    <property type="nucleotide sequence ID" value="XM_018415600.1"/>
</dbReference>
<name>A0A194SD85_RHOGW</name>
<dbReference type="Proteomes" id="UP000053890">
    <property type="component" value="Unassembled WGS sequence"/>
</dbReference>
<gene>
    <name evidence="2" type="ORF">RHOBADRAFT_51002</name>
</gene>
<evidence type="ECO:0000313" key="2">
    <source>
        <dbReference type="EMBL" id="KPV78547.1"/>
    </source>
</evidence>
<dbReference type="InterPro" id="IPR014752">
    <property type="entry name" value="Arrestin-like_C"/>
</dbReference>
<feature type="region of interest" description="Disordered" evidence="1">
    <location>
        <begin position="91"/>
        <end position="125"/>
    </location>
</feature>
<dbReference type="GeneID" id="28976048"/>
<accession>A0A194SD85</accession>
<dbReference type="AlphaFoldDB" id="A0A194SD85"/>
<feature type="compositionally biased region" description="Low complexity" evidence="1">
    <location>
        <begin position="107"/>
        <end position="120"/>
    </location>
</feature>
<feature type="compositionally biased region" description="Polar residues" evidence="1">
    <location>
        <begin position="1"/>
        <end position="10"/>
    </location>
</feature>
<protein>
    <submittedName>
        <fullName evidence="2">Uncharacterized protein</fullName>
    </submittedName>
</protein>
<keyword evidence="3" id="KW-1185">Reference proteome</keyword>
<evidence type="ECO:0000313" key="3">
    <source>
        <dbReference type="Proteomes" id="UP000053890"/>
    </source>
</evidence>
<dbReference type="Gene3D" id="2.60.40.640">
    <property type="match status" value="1"/>
</dbReference>
<organism evidence="2 3">
    <name type="scientific">Rhodotorula graminis (strain WP1)</name>
    <dbReference type="NCBI Taxonomy" id="578459"/>
    <lineage>
        <taxon>Eukaryota</taxon>
        <taxon>Fungi</taxon>
        <taxon>Dikarya</taxon>
        <taxon>Basidiomycota</taxon>
        <taxon>Pucciniomycotina</taxon>
        <taxon>Microbotryomycetes</taxon>
        <taxon>Sporidiobolales</taxon>
        <taxon>Sporidiobolaceae</taxon>
        <taxon>Rhodotorula</taxon>
    </lineage>
</organism>
<feature type="compositionally biased region" description="Basic and acidic residues" evidence="1">
    <location>
        <begin position="737"/>
        <end position="754"/>
    </location>
</feature>
<feature type="compositionally biased region" description="Low complexity" evidence="1">
    <location>
        <begin position="223"/>
        <end position="234"/>
    </location>
</feature>
<feature type="region of interest" description="Disordered" evidence="1">
    <location>
        <begin position="223"/>
        <end position="245"/>
    </location>
</feature>
<evidence type="ECO:0000256" key="1">
    <source>
        <dbReference type="SAM" id="MobiDB-lite"/>
    </source>
</evidence>
<feature type="compositionally biased region" description="Low complexity" evidence="1">
    <location>
        <begin position="153"/>
        <end position="167"/>
    </location>
</feature>
<dbReference type="OMA" id="ECAQFRI"/>
<sequence>MPACSSSPHTLSPPRPIHRPAPLHHAPSSRPTASSTSTMIASTSRDTPAAYDDAPLTAPAPAAFGSTKPFSMADIAAAAMARPRTAVPWAERDDLAECPRSPSSCASGSPFPSLPSSPFSDATSCAMTPSSSAGSFCLPPPAHLDQAPPPLPSFASSGSTLAHSSSAPTLSSILPPRPPPKAPVAAALPRTVSAPSLPVVSTDPWNAVDFSLKLLFTSGNASAPSSQGASSPSQDEPEHTLPPAFFPSQRISFSPRLRIASQAGLAFSSLGGMHLGVTGMCETLDGDGSVKSKRMIADFCIDLSSGLRIWKRDADSARKAAAQRLGRVDLEDDGETRLPPGTYVLPLSMKVPNSDRLPPSFECAQFRISYTMSIALFSSVKNANGTPRRLKVFSVPFHVLPSTLPAPAPELPVLTHEYRKGVFASLMQTLTLSSPKPNETGYHIVHPSLPTSHFSPGAHASIPVSLRIVDRPLEPTDLYVRLALVRKTYVRESSQGSLAQAIEDEWGLGPGVSLSALGYPEEVIVEPWCKEEEEIVSRWGWIPYSSRPGADPSEKAEVVIRDIALPLHGADGQGWAHGYSTSLDLEPTSVPSTTHGECSWFSPAFRGRPPVAKEYGKHVHVSTRFFLSIEVGFATPALRDTLDALHAQSPDLELPRPNAFTAPSSPRSSAVSGQSTSNPFHVPSSRSPRHLPKSPAGALAFPGKLRELLIPVTIGSVAEPGLACLAADGGPAGSETAQRRQEREAREERGEDSRATLGEGPEGAWLCAPPGYDEALRTAPAYVA</sequence>
<feature type="compositionally biased region" description="Polar residues" evidence="1">
    <location>
        <begin position="661"/>
        <end position="679"/>
    </location>
</feature>
<feature type="region of interest" description="Disordered" evidence="1">
    <location>
        <begin position="137"/>
        <end position="184"/>
    </location>
</feature>
<feature type="region of interest" description="Disordered" evidence="1">
    <location>
        <begin position="728"/>
        <end position="766"/>
    </location>
</feature>